<protein>
    <submittedName>
        <fullName evidence="1">Uncharacterized protein</fullName>
    </submittedName>
</protein>
<gene>
    <name evidence="1" type="ORF">A2304_05335</name>
</gene>
<dbReference type="SUPFAM" id="SSF52540">
    <property type="entry name" value="P-loop containing nucleoside triphosphate hydrolases"/>
    <property type="match status" value="1"/>
</dbReference>
<reference evidence="1 2" key="1">
    <citation type="journal article" date="2016" name="Nat. Commun.">
        <title>Thousands of microbial genomes shed light on interconnected biogeochemical processes in an aquifer system.</title>
        <authorList>
            <person name="Anantharaman K."/>
            <person name="Brown C.T."/>
            <person name="Hug L.A."/>
            <person name="Sharon I."/>
            <person name="Castelle C.J."/>
            <person name="Probst A.J."/>
            <person name="Thomas B.C."/>
            <person name="Singh A."/>
            <person name="Wilkins M.J."/>
            <person name="Karaoz U."/>
            <person name="Brodie E.L."/>
            <person name="Williams K.H."/>
            <person name="Hubbard S.S."/>
            <person name="Banfield J.F."/>
        </authorList>
    </citation>
    <scope>NUCLEOTIDE SEQUENCE [LARGE SCALE GENOMIC DNA]</scope>
</reference>
<dbReference type="Proteomes" id="UP000176501">
    <property type="component" value="Unassembled WGS sequence"/>
</dbReference>
<dbReference type="EMBL" id="MGFE01000026">
    <property type="protein sequence ID" value="OGL97947.1"/>
    <property type="molecule type" value="Genomic_DNA"/>
</dbReference>
<accession>A0A1F7W6W5</accession>
<organism evidence="1 2">
    <name type="scientific">Candidatus Uhrbacteria bacterium RIFOXYB2_FULL_57_15</name>
    <dbReference type="NCBI Taxonomy" id="1802422"/>
    <lineage>
        <taxon>Bacteria</taxon>
        <taxon>Candidatus Uhriibacteriota</taxon>
    </lineage>
</organism>
<dbReference type="AlphaFoldDB" id="A0A1F7W6W5"/>
<comment type="caution">
    <text evidence="1">The sequence shown here is derived from an EMBL/GenBank/DDBJ whole genome shotgun (WGS) entry which is preliminary data.</text>
</comment>
<evidence type="ECO:0000313" key="1">
    <source>
        <dbReference type="EMBL" id="OGL97947.1"/>
    </source>
</evidence>
<dbReference type="InterPro" id="IPR013409">
    <property type="entry name" value="CRISPR-assoc_prot_Crn3/Csx3"/>
</dbReference>
<dbReference type="InterPro" id="IPR027417">
    <property type="entry name" value="P-loop_NTPase"/>
</dbReference>
<sequence length="411" mass="43593">MARSFRIVVCGPPHSGKSVFVQQLRDRLLSTGLIGVIEGCPDGEGGWAGATDQDLVGDLRVKGKFTPEFVDWVIRSVSEAQQPVTLVDVGGIRSPENQRIFRECDAFIVLANPEKVGPDGRSELELWHEFGEAMGCRPLALLWSVLHGESSLDSQPDAEVISGTQAGLERGTRVESPVIDALVQCLTLLAGIAFAPGELEAGVHTGRLVKGLGISTAEQDSRLGIRPWHAAPSVALSRAALDGDVCRVWGAGPSWLYAALACAARGSVELWDIRLGYVLVPELQLAIEPEGMLAWRIEEDDGKHVVTFSIPGGVMHVDDLDAIRPPALLHGTPVVLSGRGPHWLMVSVAAAYARAGHPVAVLALHETGQALPDGRAWSDAHPGEAPAVVVASGGDWQIGRMITVPVGLAKA</sequence>
<dbReference type="Pfam" id="PF09620">
    <property type="entry name" value="Cas_csx3"/>
    <property type="match status" value="1"/>
</dbReference>
<proteinExistence type="predicted"/>
<name>A0A1F7W6W5_9BACT</name>
<evidence type="ECO:0000313" key="2">
    <source>
        <dbReference type="Proteomes" id="UP000176501"/>
    </source>
</evidence>